<evidence type="ECO:0000256" key="4">
    <source>
        <dbReference type="ARBA" id="ARBA00022840"/>
    </source>
</evidence>
<dbReference type="Pfam" id="PF00005">
    <property type="entry name" value="ABC_tran"/>
    <property type="match status" value="1"/>
</dbReference>
<evidence type="ECO:0000313" key="6">
    <source>
        <dbReference type="EMBL" id="KES08105.1"/>
    </source>
</evidence>
<keyword evidence="4" id="KW-0067">ATP-binding</keyword>
<evidence type="ECO:0000259" key="5">
    <source>
        <dbReference type="PROSITE" id="PS50893"/>
    </source>
</evidence>
<dbReference type="GO" id="GO:0016887">
    <property type="term" value="F:ATP hydrolysis activity"/>
    <property type="evidence" value="ECO:0007669"/>
    <property type="project" value="InterPro"/>
</dbReference>
<dbReference type="SUPFAM" id="SSF52540">
    <property type="entry name" value="P-loop containing nucleoside triphosphate hydrolases"/>
    <property type="match status" value="1"/>
</dbReference>
<dbReference type="InterPro" id="IPR017871">
    <property type="entry name" value="ABC_transporter-like_CS"/>
</dbReference>
<dbReference type="PANTHER" id="PTHR43335:SF2">
    <property type="entry name" value="ABC TRANSPORTER, ATP-BINDING PROTEIN"/>
    <property type="match status" value="1"/>
</dbReference>
<feature type="domain" description="ABC transporter" evidence="5">
    <location>
        <begin position="3"/>
        <end position="233"/>
    </location>
</feature>
<evidence type="ECO:0000256" key="3">
    <source>
        <dbReference type="ARBA" id="ARBA00022741"/>
    </source>
</evidence>
<dbReference type="eggNOG" id="COG1131">
    <property type="taxonomic scope" value="Bacteria"/>
</dbReference>
<protein>
    <submittedName>
        <fullName evidence="6">ABC transporter</fullName>
    </submittedName>
</protein>
<dbReference type="EMBL" id="JFCB01000003">
    <property type="protein sequence ID" value="KES08105.1"/>
    <property type="molecule type" value="Genomic_DNA"/>
</dbReference>
<dbReference type="RefSeq" id="WP_037929550.1">
    <property type="nucleotide sequence ID" value="NZ_JBFADL010000001.1"/>
</dbReference>
<dbReference type="GO" id="GO:0005524">
    <property type="term" value="F:ATP binding"/>
    <property type="evidence" value="ECO:0007669"/>
    <property type="project" value="UniProtKB-KW"/>
</dbReference>
<dbReference type="InterPro" id="IPR027417">
    <property type="entry name" value="P-loop_NTPase"/>
</dbReference>
<dbReference type="OrthoDB" id="9804819at2"/>
<dbReference type="PANTHER" id="PTHR43335">
    <property type="entry name" value="ABC TRANSPORTER, ATP-BINDING PROTEIN"/>
    <property type="match status" value="1"/>
</dbReference>
<organism evidence="6 7">
    <name type="scientific">Streptomyces toyocaensis</name>
    <dbReference type="NCBI Taxonomy" id="55952"/>
    <lineage>
        <taxon>Bacteria</taxon>
        <taxon>Bacillati</taxon>
        <taxon>Actinomycetota</taxon>
        <taxon>Actinomycetes</taxon>
        <taxon>Kitasatosporales</taxon>
        <taxon>Streptomycetaceae</taxon>
        <taxon>Streptomyces</taxon>
    </lineage>
</organism>
<dbReference type="InterPro" id="IPR003439">
    <property type="entry name" value="ABC_transporter-like_ATP-bd"/>
</dbReference>
<keyword evidence="7" id="KW-1185">Reference proteome</keyword>
<dbReference type="STRING" id="55952.BU52_06660"/>
<comment type="caution">
    <text evidence="6">The sequence shown here is derived from an EMBL/GenBank/DDBJ whole genome shotgun (WGS) entry which is preliminary data.</text>
</comment>
<keyword evidence="2" id="KW-0813">Transport</keyword>
<keyword evidence="3" id="KW-0547">Nucleotide-binding</keyword>
<name>A0A081XX32_STRTO</name>
<reference evidence="6 7" key="1">
    <citation type="submission" date="2014-02" db="EMBL/GenBank/DDBJ databases">
        <title>The genome announcement of Streptomyces toyocaensis NRRL15009.</title>
        <authorList>
            <person name="Hong H.-J."/>
            <person name="Kwun M.J."/>
        </authorList>
    </citation>
    <scope>NUCLEOTIDE SEQUENCE [LARGE SCALE GENOMIC DNA]</scope>
    <source>
        <strain evidence="6 7">NRRL 15009</strain>
    </source>
</reference>
<dbReference type="Proteomes" id="UP000028341">
    <property type="component" value="Unassembled WGS sequence"/>
</dbReference>
<gene>
    <name evidence="6" type="ORF">BU52_06660</name>
</gene>
<evidence type="ECO:0000256" key="1">
    <source>
        <dbReference type="ARBA" id="ARBA00005417"/>
    </source>
</evidence>
<evidence type="ECO:0000256" key="2">
    <source>
        <dbReference type="ARBA" id="ARBA00022448"/>
    </source>
</evidence>
<proteinExistence type="inferred from homology"/>
<dbReference type="Gene3D" id="3.40.50.300">
    <property type="entry name" value="P-loop containing nucleotide triphosphate hydrolases"/>
    <property type="match status" value="1"/>
</dbReference>
<dbReference type="InterPro" id="IPR003593">
    <property type="entry name" value="AAA+_ATPase"/>
</dbReference>
<dbReference type="PROSITE" id="PS00211">
    <property type="entry name" value="ABC_TRANSPORTER_1"/>
    <property type="match status" value="1"/>
</dbReference>
<evidence type="ECO:0000313" key="7">
    <source>
        <dbReference type="Proteomes" id="UP000028341"/>
    </source>
</evidence>
<sequence length="245" mass="26737">MTVSFTHCTYRYKRRSRPVLDGFTYRVREGVTILLGPNGAGKSTSLKLAAAVVEPQAGHVMFDDLDSRARAYRRHVSWMPQNITAAPGLTCREQVAYTGWLKGMSRTDAWTRAQDALRLVNMAEHAGQKAAKLSGGQLRRLGVASALVHDCRVLLLDEPTAGMDPAQRRVFRDVIAAAAATRRIHVLMSTHDVADLAEDADHVTVLASGRLQYDGDTAGFLSHAPYGTPAGRLAEAAYTHFVHSV</sequence>
<dbReference type="AlphaFoldDB" id="A0A081XX32"/>
<accession>A0A081XX32</accession>
<comment type="similarity">
    <text evidence="1">Belongs to the ABC transporter superfamily.</text>
</comment>
<dbReference type="SMART" id="SM00382">
    <property type="entry name" value="AAA"/>
    <property type="match status" value="1"/>
</dbReference>
<dbReference type="PROSITE" id="PS50893">
    <property type="entry name" value="ABC_TRANSPORTER_2"/>
    <property type="match status" value="1"/>
</dbReference>